<dbReference type="PANTHER" id="PTHR13318:SF190">
    <property type="entry name" value="PARTNER OF PAIRED, ISOFORM B"/>
    <property type="match status" value="1"/>
</dbReference>
<dbReference type="EMBL" id="JAPMOS010000024">
    <property type="protein sequence ID" value="KAJ4458896.1"/>
    <property type="molecule type" value="Genomic_DNA"/>
</dbReference>
<dbReference type="InterPro" id="IPR032675">
    <property type="entry name" value="LRR_dom_sf"/>
</dbReference>
<comment type="caution">
    <text evidence="1">The sequence shown here is derived from an EMBL/GenBank/DDBJ whole genome shotgun (WGS) entry which is preliminary data.</text>
</comment>
<dbReference type="Proteomes" id="UP001141327">
    <property type="component" value="Unassembled WGS sequence"/>
</dbReference>
<name>A0ABQ8ULQ3_9EUKA</name>
<gene>
    <name evidence="1" type="ORF">PAPYR_5163</name>
</gene>
<keyword evidence="2" id="KW-1185">Reference proteome</keyword>
<reference evidence="1" key="1">
    <citation type="journal article" date="2022" name="bioRxiv">
        <title>Genomics of Preaxostyla Flagellates Illuminates Evolutionary Transitions and the Path Towards Mitochondrial Loss.</title>
        <authorList>
            <person name="Novak L.V.F."/>
            <person name="Treitli S.C."/>
            <person name="Pyrih J."/>
            <person name="Halakuc P."/>
            <person name="Pipaliya S.V."/>
            <person name="Vacek V."/>
            <person name="Brzon O."/>
            <person name="Soukal P."/>
            <person name="Eme L."/>
            <person name="Dacks J.B."/>
            <person name="Karnkowska A."/>
            <person name="Elias M."/>
            <person name="Hampl V."/>
        </authorList>
    </citation>
    <scope>NUCLEOTIDE SEQUENCE</scope>
    <source>
        <strain evidence="1">RCP-MX</strain>
    </source>
</reference>
<evidence type="ECO:0000313" key="2">
    <source>
        <dbReference type="Proteomes" id="UP001141327"/>
    </source>
</evidence>
<dbReference type="SUPFAM" id="SSF52047">
    <property type="entry name" value="RNI-like"/>
    <property type="match status" value="1"/>
</dbReference>
<dbReference type="Gene3D" id="3.80.10.10">
    <property type="entry name" value="Ribonuclease Inhibitor"/>
    <property type="match status" value="1"/>
</dbReference>
<protein>
    <recommendedName>
        <fullName evidence="3">F-box domain-containing protein</fullName>
    </recommendedName>
</protein>
<dbReference type="PANTHER" id="PTHR13318">
    <property type="entry name" value="PARTNER OF PAIRED, ISOFORM B-RELATED"/>
    <property type="match status" value="1"/>
</dbReference>
<sequence>MTGFLDLPDDLIRMIFHFLVRDSDCWCVHRMVCHRFSTLDLTRTRQFMASHPQIPRHFFFAHVHPNLNSLILDGVPWLTDVDLRRVAPSLVQLEHFAYTPPCLVLTHDDPSRQAKIHVVLPPMAMSAPPPPTEHDDLLVGDPWHSLLSRNSITWRGILWVLTATRRTLRTLRVSRMRYLSDEGLARWGLWGDVDSVAGAPEHVGVPPPPTSSMEALWGVDGDGQCGPSPPCVMQARGDFPSSGGAAGLEKLVLHGCYTITGVGLTAMLAACPRLRVLHVMDCQKWHVLYVINCQKKKVCRILVLSTSIRSGLEELRLDWLPALADRALASILASNAATLKRLSVCHCPRVVRTMEGLLTRPDQLAYRLRLKALHTDATIRLSARWRRDEMPMSPLEQMDSLALESFHGNPAFFLGLGGVMRELLLEGVSLDMATLPAMLAKMPQLTSLSLLPLASSLDACALDPPALRAIPNLCPALTRLALRKVTLTEGVLMSFAGLSRLVSLALVEVTGLTDEALGVFFGQLARQPCPALAELDLSDCPGIGPELFLASPNLARTDNGRLPIHVRPSRQHFALVEYHVAIVVTRTLCLARCRLSAPSLRALVTFSSRPLRHLDLNGVRHADDAFLEALARSGSARLLETLYLSGTGVTHSGIRALLAACRPSCHLRRISLPSGCLRGMDAVPSLPTATPRRVTRAMDMGLACDAGRGEGDEGLLGCPLEWLSLGDNVLSPDQLRGVPKAALRSLDLAQCAALSFADFADFVKDCPTLRAVSIPRGLVESFRRVVYTYNQCELDWDWTMMPREEKALEDEKEEREGHQEKGA</sequence>
<accession>A0ABQ8ULQ3</accession>
<organism evidence="1 2">
    <name type="scientific">Paratrimastix pyriformis</name>
    <dbReference type="NCBI Taxonomy" id="342808"/>
    <lineage>
        <taxon>Eukaryota</taxon>
        <taxon>Metamonada</taxon>
        <taxon>Preaxostyla</taxon>
        <taxon>Paratrimastigidae</taxon>
        <taxon>Paratrimastix</taxon>
    </lineage>
</organism>
<evidence type="ECO:0000313" key="1">
    <source>
        <dbReference type="EMBL" id="KAJ4458896.1"/>
    </source>
</evidence>
<proteinExistence type="predicted"/>
<evidence type="ECO:0008006" key="3">
    <source>
        <dbReference type="Google" id="ProtNLM"/>
    </source>
</evidence>